<gene>
    <name evidence="1" type="ORF">NTG6680_1760</name>
</gene>
<name>A0ABN8AJU6_9PROT</name>
<dbReference type="EMBL" id="OU912926">
    <property type="protein sequence ID" value="CAG9933013.1"/>
    <property type="molecule type" value="Genomic_DNA"/>
</dbReference>
<dbReference type="Proteomes" id="UP000839052">
    <property type="component" value="Chromosome"/>
</dbReference>
<reference evidence="1 2" key="1">
    <citation type="submission" date="2021-10" db="EMBL/GenBank/DDBJ databases">
        <authorList>
            <person name="Koch H."/>
        </authorList>
    </citation>
    <scope>NUCLEOTIDE SEQUENCE [LARGE SCALE GENOMIC DNA]</scope>
    <source>
        <strain evidence="1">6680</strain>
    </source>
</reference>
<sequence>MGVYLNQVVRCAVALNGALAINWRLMLVHCVSIVIKYFLSVNFCVGK</sequence>
<evidence type="ECO:0000313" key="1">
    <source>
        <dbReference type="EMBL" id="CAG9933013.1"/>
    </source>
</evidence>
<accession>A0ABN8AJU6</accession>
<keyword evidence="2" id="KW-1185">Reference proteome</keyword>
<organism evidence="1 2">
    <name type="scientific">Candidatus Nitrotoga arctica</name>
    <dbReference type="NCBI Taxonomy" id="453162"/>
    <lineage>
        <taxon>Bacteria</taxon>
        <taxon>Pseudomonadati</taxon>
        <taxon>Pseudomonadota</taxon>
        <taxon>Betaproteobacteria</taxon>
        <taxon>Nitrosomonadales</taxon>
        <taxon>Gallionellaceae</taxon>
        <taxon>Candidatus Nitrotoga</taxon>
    </lineage>
</organism>
<proteinExistence type="predicted"/>
<protein>
    <submittedName>
        <fullName evidence="1">Uncharacterized protein</fullName>
    </submittedName>
</protein>
<evidence type="ECO:0000313" key="2">
    <source>
        <dbReference type="Proteomes" id="UP000839052"/>
    </source>
</evidence>